<reference evidence="1 2" key="1">
    <citation type="submission" date="2012-05" db="EMBL/GenBank/DDBJ databases">
        <authorList>
            <person name="Hilton J."/>
        </authorList>
    </citation>
    <scope>NUCLEOTIDE SEQUENCE [LARGE SCALE GENOMIC DNA]</scope>
    <source>
        <strain evidence="1 2">HH01</strain>
    </source>
</reference>
<evidence type="ECO:0000313" key="1">
    <source>
        <dbReference type="EMBL" id="CCH66984.1"/>
    </source>
</evidence>
<comment type="caution">
    <text evidence="1">The sequence shown here is derived from an EMBL/GenBank/DDBJ whole genome shotgun (WGS) entry which is preliminary data.</text>
</comment>
<organism evidence="1 2">
    <name type="scientific">Richelia intracellularis HH01</name>
    <dbReference type="NCBI Taxonomy" id="1165094"/>
    <lineage>
        <taxon>Bacteria</taxon>
        <taxon>Bacillati</taxon>
        <taxon>Cyanobacteriota</taxon>
        <taxon>Cyanophyceae</taxon>
        <taxon>Nostocales</taxon>
        <taxon>Nostocaceae</taxon>
        <taxon>Richelia</taxon>
    </lineage>
</organism>
<dbReference type="AlphaFoldDB" id="M1WRK3"/>
<evidence type="ECO:0000313" key="2">
    <source>
        <dbReference type="Proteomes" id="UP000053051"/>
    </source>
</evidence>
<reference evidence="2" key="2">
    <citation type="submission" date="2016-01" db="EMBL/GenBank/DDBJ databases">
        <title>Diatom-associated endosymboitic cyanobacterium lacks core nitrogen metabolism enzymes.</title>
        <authorList>
            <person name="Hilton J.A."/>
            <person name="Foster R.A."/>
            <person name="Tripp H.J."/>
            <person name="Carter B.J."/>
            <person name="Zehr J.P."/>
            <person name="Villareal T.A."/>
        </authorList>
    </citation>
    <scope>NUCLEOTIDE SEQUENCE [LARGE SCALE GENOMIC DNA]</scope>
    <source>
        <strain evidence="2">HH01</strain>
    </source>
</reference>
<proteinExistence type="predicted"/>
<accession>M1WRK3</accession>
<sequence>MENCLSSIITSGNFSNGLVEIDGKCGEGTEKYIPNVCYLNLTVD</sequence>
<name>M1WRK3_9NOST</name>
<keyword evidence="2" id="KW-1185">Reference proteome</keyword>
<gene>
    <name evidence="1" type="ORF">RINTHH_8290</name>
</gene>
<protein>
    <submittedName>
        <fullName evidence="1">Uncharacterized protein</fullName>
    </submittedName>
</protein>
<dbReference type="EMBL" id="CAIY01000031">
    <property type="protein sequence ID" value="CCH66984.1"/>
    <property type="molecule type" value="Genomic_DNA"/>
</dbReference>
<dbReference type="Proteomes" id="UP000053051">
    <property type="component" value="Unassembled WGS sequence"/>
</dbReference>